<sequence>MVPIPDEYMPDFWNQVSSESPVVELTCLLPTGVIVLLKVNYHSTLADIKEDLWDEASRFPLHGKLQADMSQYIIKIVNSMAEEEELNDESRKLCDIRPTGAVLIISECRLNSVDHSINITIGHLIGKGLQEFDALNSSEINDFRFNMRKMGERIAKERNRGNWQQKLFYQFPPRMAEDVCVGLENIGSQTNIRVEAKCEYESSILDTHDFGSQNILQSSFQFDVPPNIKPTELLERILAKRAQLLNINNERVSQYVLKVCGRDEYLLGDISLNRFQYIQDCISECVTPSLLTVPIDRIPGIHNDYEYLDSLDTKKLLTSSSNTLRKKKSTTNSWCISENYVVIISTASQLNCDTKKAPELGIQVGLFHGGKPLCQPMKTEEKSVSEKCEVTFDIPLEFDIQVCNIPRNAKLCFVVYEISKYRTKSRKPKDPKDSQINPIAWANTSVYDYKGQLRTGAMTLYMWTYAEDLLSDEVLHPLGTVVSNPNTAYSTALTMVFKNFDNDKTVVYPTTKYVLEYAKNVEQEQIYEPLNQEIEESCQRLLNDMENLYDVHDQDRKDLWKHRRFWMHRMPEILPKLLSCIDWDKREEVSQVMELLTEWPMDKLPVEKSLELLDYAFADQDVRRYAVKCLKDISDEDLLLFLLQLVQAIKHELYLECDLVNFLIERALRNQKIGHYLFWHLRCEMQIAAVSVRFGLILEAYCRGSQEHIALLQRQLKSIDMLKQSSEIVRSRKDKEKAKAALREHLSNNDDKHTVRSPLDPSYRCHRIKVDKCRVMDSKMRPLWIVYENFDTYGEDIYIIFKNGDDLRQDMLTLQMLKVMDRLWKREGLDLRMNPYNCISLENRVGMIQVVLNAETIANIQKEKGNTVVASFKKGSILAWLRDYNPTEKALSKAIEEFTLSCAGYCVATYVLGIADRHSDNIMIKKTGQLFHIDFGHILGHFKEKFGIKRERVPFVLTHDFVYVINKGQKENQQPNKALEFIIFQEWCEKAFMILRKHGNLILSLFAMMISTGLPELTSEKDLQYLRETLVLSKTDDEALEHFRAKFNEALSNSWKTSLNWASHIISKNNKA</sequence>
<keyword evidence="14" id="KW-1185">Reference proteome</keyword>
<dbReference type="PROSITE" id="PS51544">
    <property type="entry name" value="PI3K_ABD"/>
    <property type="match status" value="1"/>
</dbReference>
<keyword evidence="6" id="KW-0067">ATP-binding</keyword>
<dbReference type="GO" id="GO:0050920">
    <property type="term" value="P:regulation of chemotaxis"/>
    <property type="evidence" value="ECO:0007669"/>
    <property type="project" value="UniProtKB-ARBA"/>
</dbReference>
<dbReference type="Gene3D" id="2.60.40.150">
    <property type="entry name" value="C2 domain"/>
    <property type="match status" value="1"/>
</dbReference>
<feature type="domain" description="PI3K-ABD" evidence="9">
    <location>
        <begin position="19"/>
        <end position="109"/>
    </location>
</feature>
<dbReference type="GO" id="GO:0005737">
    <property type="term" value="C:cytoplasm"/>
    <property type="evidence" value="ECO:0007669"/>
    <property type="project" value="UniProtKB-ARBA"/>
</dbReference>
<dbReference type="FunFam" id="1.10.1070.11:FF:000001">
    <property type="entry name" value="Phosphatidylinositol 4,5-bisphosphate 3-kinase catalytic subunit"/>
    <property type="match status" value="1"/>
</dbReference>
<accession>A0A9N9QIX2</accession>
<dbReference type="SUPFAM" id="SSF54236">
    <property type="entry name" value="Ubiquitin-like"/>
    <property type="match status" value="1"/>
</dbReference>
<dbReference type="GO" id="GO:0016477">
    <property type="term" value="P:cell migration"/>
    <property type="evidence" value="ECO:0007669"/>
    <property type="project" value="TreeGrafter"/>
</dbReference>
<evidence type="ECO:0000313" key="13">
    <source>
        <dbReference type="EMBL" id="CAG9760506.1"/>
    </source>
</evidence>
<dbReference type="Pfam" id="PF00454">
    <property type="entry name" value="PI3_PI4_kinase"/>
    <property type="match status" value="1"/>
</dbReference>
<dbReference type="Gene3D" id="1.25.40.70">
    <property type="entry name" value="Phosphatidylinositol 3-kinase, accessory domain (PIK)"/>
    <property type="match status" value="1"/>
</dbReference>
<gene>
    <name evidence="13" type="ORF">CEUTPL_LOCUS1234</name>
</gene>
<dbReference type="GO" id="GO:0043491">
    <property type="term" value="P:phosphatidylinositol 3-kinase/protein kinase B signal transduction"/>
    <property type="evidence" value="ECO:0007669"/>
    <property type="project" value="TreeGrafter"/>
</dbReference>
<evidence type="ECO:0000256" key="7">
    <source>
        <dbReference type="PROSITE-ProRule" id="PRU00880"/>
    </source>
</evidence>
<organism evidence="13 14">
    <name type="scientific">Ceutorhynchus assimilis</name>
    <name type="common">cabbage seed weevil</name>
    <dbReference type="NCBI Taxonomy" id="467358"/>
    <lineage>
        <taxon>Eukaryota</taxon>
        <taxon>Metazoa</taxon>
        <taxon>Ecdysozoa</taxon>
        <taxon>Arthropoda</taxon>
        <taxon>Hexapoda</taxon>
        <taxon>Insecta</taxon>
        <taxon>Pterygota</taxon>
        <taxon>Neoptera</taxon>
        <taxon>Endopterygota</taxon>
        <taxon>Coleoptera</taxon>
        <taxon>Polyphaga</taxon>
        <taxon>Cucujiformia</taxon>
        <taxon>Curculionidae</taxon>
        <taxon>Ceutorhynchinae</taxon>
        <taxon>Ceutorhynchus</taxon>
    </lineage>
</organism>
<dbReference type="GO" id="GO:0005942">
    <property type="term" value="C:phosphatidylinositol 3-kinase complex"/>
    <property type="evidence" value="ECO:0007669"/>
    <property type="project" value="TreeGrafter"/>
</dbReference>
<dbReference type="SUPFAM" id="SSF56112">
    <property type="entry name" value="Protein kinase-like (PK-like)"/>
    <property type="match status" value="1"/>
</dbReference>
<dbReference type="PROSITE" id="PS50290">
    <property type="entry name" value="PI3_4_KINASE_3"/>
    <property type="match status" value="1"/>
</dbReference>
<dbReference type="PROSITE" id="PS00915">
    <property type="entry name" value="PI3_4_KINASE_1"/>
    <property type="match status" value="1"/>
</dbReference>
<dbReference type="PROSITE" id="PS51545">
    <property type="entry name" value="PIK_HELICAL"/>
    <property type="match status" value="1"/>
</dbReference>
<dbReference type="SMART" id="SM00146">
    <property type="entry name" value="PI3Kc"/>
    <property type="match status" value="1"/>
</dbReference>
<dbReference type="InterPro" id="IPR003113">
    <property type="entry name" value="PI3K_ABD"/>
</dbReference>
<reference evidence="13" key="1">
    <citation type="submission" date="2022-01" db="EMBL/GenBank/DDBJ databases">
        <authorList>
            <person name="King R."/>
        </authorList>
    </citation>
    <scope>NUCLEOTIDE SEQUENCE</scope>
</reference>
<dbReference type="SMART" id="SM00143">
    <property type="entry name" value="PI3K_p85B"/>
    <property type="match status" value="1"/>
</dbReference>
<evidence type="ECO:0000256" key="4">
    <source>
        <dbReference type="ARBA" id="ARBA00022741"/>
    </source>
</evidence>
<dbReference type="InterPro" id="IPR002420">
    <property type="entry name" value="PI3K-type_C2_dom"/>
</dbReference>
<keyword evidence="4" id="KW-0547">Nucleotide-binding</keyword>
<comment type="similarity">
    <text evidence="7">Belongs to the PI3/PI4-kinase family.</text>
</comment>
<dbReference type="GO" id="GO:0005524">
    <property type="term" value="F:ATP binding"/>
    <property type="evidence" value="ECO:0007669"/>
    <property type="project" value="UniProtKB-KW"/>
</dbReference>
<evidence type="ECO:0000259" key="9">
    <source>
        <dbReference type="PROSITE" id="PS51544"/>
    </source>
</evidence>
<dbReference type="InterPro" id="IPR016024">
    <property type="entry name" value="ARM-type_fold"/>
</dbReference>
<dbReference type="InterPro" id="IPR000403">
    <property type="entry name" value="PI3/4_kinase_cat_dom"/>
</dbReference>
<dbReference type="Gene3D" id="1.10.1070.11">
    <property type="entry name" value="Phosphatidylinositol 3-/4-kinase, catalytic domain"/>
    <property type="match status" value="1"/>
</dbReference>
<dbReference type="InterPro" id="IPR036940">
    <property type="entry name" value="PI3/4_kinase_cat_sf"/>
</dbReference>
<dbReference type="PROSITE" id="PS51546">
    <property type="entry name" value="PI3K_RBD"/>
    <property type="match status" value="1"/>
</dbReference>
<dbReference type="Pfam" id="PF02192">
    <property type="entry name" value="PI3K_p85B"/>
    <property type="match status" value="1"/>
</dbReference>
<evidence type="ECO:0000256" key="6">
    <source>
        <dbReference type="ARBA" id="ARBA00022840"/>
    </source>
</evidence>
<feature type="domain" description="PIK helical" evidence="10">
    <location>
        <begin position="520"/>
        <end position="704"/>
    </location>
</feature>
<evidence type="ECO:0000259" key="11">
    <source>
        <dbReference type="PROSITE" id="PS51546"/>
    </source>
</evidence>
<dbReference type="EC" id="2.7.1.137" evidence="2"/>
<protein>
    <recommendedName>
        <fullName evidence="2">phosphatidylinositol 3-kinase</fullName>
        <ecNumber evidence="2">2.7.1.137</ecNumber>
    </recommendedName>
</protein>
<dbReference type="Pfam" id="PF00613">
    <property type="entry name" value="PI3Ka"/>
    <property type="match status" value="1"/>
</dbReference>
<proteinExistence type="inferred from homology"/>
<dbReference type="Proteomes" id="UP001152799">
    <property type="component" value="Chromosome 1"/>
</dbReference>
<evidence type="ECO:0000259" key="8">
    <source>
        <dbReference type="PROSITE" id="PS50290"/>
    </source>
</evidence>
<dbReference type="Gene3D" id="3.10.20.770">
    <property type="match status" value="1"/>
</dbReference>
<dbReference type="GO" id="GO:0005886">
    <property type="term" value="C:plasma membrane"/>
    <property type="evidence" value="ECO:0007669"/>
    <property type="project" value="TreeGrafter"/>
</dbReference>
<dbReference type="SMART" id="SM00144">
    <property type="entry name" value="PI3K_rbd"/>
    <property type="match status" value="1"/>
</dbReference>
<dbReference type="PANTHER" id="PTHR10048">
    <property type="entry name" value="PHOSPHATIDYLINOSITOL KINASE"/>
    <property type="match status" value="1"/>
</dbReference>
<evidence type="ECO:0000313" key="14">
    <source>
        <dbReference type="Proteomes" id="UP001152799"/>
    </source>
</evidence>
<evidence type="ECO:0000256" key="2">
    <source>
        <dbReference type="ARBA" id="ARBA00012073"/>
    </source>
</evidence>
<dbReference type="InterPro" id="IPR001263">
    <property type="entry name" value="PI3K_accessory_dom"/>
</dbReference>
<dbReference type="InterPro" id="IPR035892">
    <property type="entry name" value="C2_domain_sf"/>
</dbReference>
<dbReference type="GO" id="GO:0016303">
    <property type="term" value="F:1-phosphatidylinositol-3-kinase activity"/>
    <property type="evidence" value="ECO:0007669"/>
    <property type="project" value="UniProtKB-EC"/>
</dbReference>
<evidence type="ECO:0000259" key="10">
    <source>
        <dbReference type="PROSITE" id="PS51545"/>
    </source>
</evidence>
<feature type="domain" description="C2 PI3K-type" evidence="12">
    <location>
        <begin position="336"/>
        <end position="498"/>
    </location>
</feature>
<dbReference type="GO" id="GO:0032060">
    <property type="term" value="P:bleb assembly"/>
    <property type="evidence" value="ECO:0007669"/>
    <property type="project" value="UniProtKB-ARBA"/>
</dbReference>
<evidence type="ECO:0000256" key="3">
    <source>
        <dbReference type="ARBA" id="ARBA00022679"/>
    </source>
</evidence>
<dbReference type="CDD" id="cd05165">
    <property type="entry name" value="PI3Kc_I"/>
    <property type="match status" value="1"/>
</dbReference>
<dbReference type="Pfam" id="PF00792">
    <property type="entry name" value="PI3K_C2"/>
    <property type="match status" value="1"/>
</dbReference>
<dbReference type="InterPro" id="IPR042236">
    <property type="entry name" value="PI3K_accessory_sf"/>
</dbReference>
<dbReference type="PROSITE" id="PS00916">
    <property type="entry name" value="PI3_4_KINASE_2"/>
    <property type="match status" value="1"/>
</dbReference>
<dbReference type="FunFam" id="3.30.1010.10:FF:000008">
    <property type="entry name" value="Phosphatidylinositol 4,5-bisphosphate 3-kinase catalytic subunit gamma"/>
    <property type="match status" value="1"/>
</dbReference>
<dbReference type="GO" id="GO:0048015">
    <property type="term" value="P:phosphatidylinositol-mediated signaling"/>
    <property type="evidence" value="ECO:0007669"/>
    <property type="project" value="TreeGrafter"/>
</dbReference>
<dbReference type="InterPro" id="IPR015433">
    <property type="entry name" value="PI3/4_kinase"/>
</dbReference>
<dbReference type="InterPro" id="IPR018936">
    <property type="entry name" value="PI3/4_kinase_CS"/>
</dbReference>
<dbReference type="PANTHER" id="PTHR10048:SF118">
    <property type="entry name" value="PI-3 KINASE"/>
    <property type="match status" value="1"/>
</dbReference>
<dbReference type="EMBL" id="OU892277">
    <property type="protein sequence ID" value="CAG9760506.1"/>
    <property type="molecule type" value="Genomic_DNA"/>
</dbReference>
<evidence type="ECO:0000256" key="1">
    <source>
        <dbReference type="ARBA" id="ARBA00001498"/>
    </source>
</evidence>
<dbReference type="SUPFAM" id="SSF48371">
    <property type="entry name" value="ARM repeat"/>
    <property type="match status" value="1"/>
</dbReference>
<dbReference type="SUPFAM" id="SSF49562">
    <property type="entry name" value="C2 domain (Calcium/lipid-binding domain, CaLB)"/>
    <property type="match status" value="1"/>
</dbReference>
<keyword evidence="3" id="KW-0808">Transferase</keyword>
<evidence type="ECO:0000256" key="5">
    <source>
        <dbReference type="ARBA" id="ARBA00022777"/>
    </source>
</evidence>
<keyword evidence="5" id="KW-0418">Kinase</keyword>
<dbReference type="Pfam" id="PF00794">
    <property type="entry name" value="PI3K_rbd"/>
    <property type="match status" value="1"/>
</dbReference>
<feature type="domain" description="PI3K/PI4K catalytic" evidence="8">
    <location>
        <begin position="769"/>
        <end position="1055"/>
    </location>
</feature>
<comment type="catalytic activity">
    <reaction evidence="1">
        <text>a 1,2-diacyl-sn-glycero-3-phospho-(1D-myo-inositol) + ATP = a 1,2-diacyl-sn-glycero-3-phospho-(1D-myo-inositol-3-phosphate) + ADP + H(+)</text>
        <dbReference type="Rhea" id="RHEA:12709"/>
        <dbReference type="ChEBI" id="CHEBI:15378"/>
        <dbReference type="ChEBI" id="CHEBI:30616"/>
        <dbReference type="ChEBI" id="CHEBI:57880"/>
        <dbReference type="ChEBI" id="CHEBI:58088"/>
        <dbReference type="ChEBI" id="CHEBI:456216"/>
        <dbReference type="EC" id="2.7.1.137"/>
    </reaction>
</comment>
<dbReference type="PROSITE" id="PS51547">
    <property type="entry name" value="C2_PI3K"/>
    <property type="match status" value="1"/>
</dbReference>
<dbReference type="SMART" id="SM00145">
    <property type="entry name" value="PI3Ka"/>
    <property type="match status" value="1"/>
</dbReference>
<dbReference type="SMART" id="SM00142">
    <property type="entry name" value="PI3K_C2"/>
    <property type="match status" value="1"/>
</dbReference>
<dbReference type="InterPro" id="IPR011009">
    <property type="entry name" value="Kinase-like_dom_sf"/>
</dbReference>
<dbReference type="OrthoDB" id="67688at2759"/>
<dbReference type="InterPro" id="IPR000341">
    <property type="entry name" value="PI3K_Ras-bd_dom"/>
</dbReference>
<name>A0A9N9QIX2_9CUCU</name>
<evidence type="ECO:0000259" key="12">
    <source>
        <dbReference type="PROSITE" id="PS51547"/>
    </source>
</evidence>
<dbReference type="AlphaFoldDB" id="A0A9N9QIX2"/>
<dbReference type="Gene3D" id="3.30.1010.10">
    <property type="entry name" value="Phosphatidylinositol 3-kinase Catalytic Subunit, Chain A, domain 4"/>
    <property type="match status" value="1"/>
</dbReference>
<dbReference type="InterPro" id="IPR029071">
    <property type="entry name" value="Ubiquitin-like_domsf"/>
</dbReference>
<feature type="domain" description="PI3K-RBD" evidence="11">
    <location>
        <begin position="201"/>
        <end position="294"/>
    </location>
</feature>
<dbReference type="GO" id="GO:0035005">
    <property type="term" value="F:1-phosphatidylinositol-4-phosphate 3-kinase activity"/>
    <property type="evidence" value="ECO:0007669"/>
    <property type="project" value="TreeGrafter"/>
</dbReference>